<proteinExistence type="predicted"/>
<name>A0A8J8NP50_HALGN</name>
<dbReference type="Proteomes" id="UP000785679">
    <property type="component" value="Unassembled WGS sequence"/>
</dbReference>
<reference evidence="2" key="1">
    <citation type="submission" date="2019-06" db="EMBL/GenBank/DDBJ databases">
        <authorList>
            <person name="Zheng W."/>
        </authorList>
    </citation>
    <scope>NUCLEOTIDE SEQUENCE</scope>
    <source>
        <strain evidence="2">QDHG01</strain>
    </source>
</reference>
<feature type="region of interest" description="Disordered" evidence="1">
    <location>
        <begin position="1"/>
        <end position="37"/>
    </location>
</feature>
<gene>
    <name evidence="2" type="ORF">FGO68_gene11164</name>
</gene>
<sequence>MRQKRRYQQDYSFDQKPPPNGWSKEKPWGKQFPFDEQSTDVVSRPNEWLVRSGLFEYRRIEVQPEEKYFQKGKQKCKRYRRDFYDQECEQKEEIQVQENIIQVNSEVKLDPLKHEEECFDDDETLSQLTTVSSYYDENQTDEEVIKVEKCLEKQKHQGGGRVLNKFIDKLFSPDKFEDFEAQGAQLRVNPQKRKKKRKSTHLVIEPSFSIHDDIESLTNQCDNKATFDKPQCYQDKFKILTEYDHKRLLKFSLTIENIQAQDELTDRFIESFAEISLSGLQFLEHQINKNTELPIIDKNCIQRLIPTLNMIMDYELQFFTMEKPQIFLNILEAEKHFHDRSALIETLESLPELFLNFERYFFISWHTLSQRWPHTPNKEDEVCPIKMITIYRFNPIEGTLSLHGLCERDSHHFNTLEGDWLKKIPYGTTNQRTWLKRYNRLYPLRKEYESIKRLVSQQLSQESMLDEVENFIDMYQLEAYLQSH</sequence>
<protein>
    <submittedName>
        <fullName evidence="2">Uncharacterized protein</fullName>
    </submittedName>
</protein>
<dbReference type="AlphaFoldDB" id="A0A8J8NP50"/>
<evidence type="ECO:0000313" key="3">
    <source>
        <dbReference type="Proteomes" id="UP000785679"/>
    </source>
</evidence>
<keyword evidence="3" id="KW-1185">Reference proteome</keyword>
<evidence type="ECO:0000256" key="1">
    <source>
        <dbReference type="SAM" id="MobiDB-lite"/>
    </source>
</evidence>
<dbReference type="EMBL" id="RRYP01009128">
    <property type="protein sequence ID" value="TNV79282.1"/>
    <property type="molecule type" value="Genomic_DNA"/>
</dbReference>
<evidence type="ECO:0000313" key="2">
    <source>
        <dbReference type="EMBL" id="TNV79282.1"/>
    </source>
</evidence>
<comment type="caution">
    <text evidence="2">The sequence shown here is derived from an EMBL/GenBank/DDBJ whole genome shotgun (WGS) entry which is preliminary data.</text>
</comment>
<accession>A0A8J8NP50</accession>
<organism evidence="2 3">
    <name type="scientific">Halteria grandinella</name>
    <dbReference type="NCBI Taxonomy" id="5974"/>
    <lineage>
        <taxon>Eukaryota</taxon>
        <taxon>Sar</taxon>
        <taxon>Alveolata</taxon>
        <taxon>Ciliophora</taxon>
        <taxon>Intramacronucleata</taxon>
        <taxon>Spirotrichea</taxon>
        <taxon>Stichotrichia</taxon>
        <taxon>Sporadotrichida</taxon>
        <taxon>Halteriidae</taxon>
        <taxon>Halteria</taxon>
    </lineage>
</organism>